<accession>A0A9N9SYB0</accession>
<comment type="subcellular location">
    <subcellularLocation>
        <location evidence="1">Cytoplasm</location>
        <location evidence="1">Cytoskeleton</location>
    </subcellularLocation>
</comment>
<dbReference type="Proteomes" id="UP001153709">
    <property type="component" value="Chromosome 4"/>
</dbReference>
<evidence type="ECO:0000256" key="2">
    <source>
        <dbReference type="ARBA" id="ARBA00022490"/>
    </source>
</evidence>
<feature type="coiled-coil region" evidence="8">
    <location>
        <begin position="825"/>
        <end position="915"/>
    </location>
</feature>
<feature type="compositionally biased region" description="Basic and acidic residues" evidence="9">
    <location>
        <begin position="483"/>
        <end position="493"/>
    </location>
</feature>
<dbReference type="Pfam" id="PF00225">
    <property type="entry name" value="Kinesin"/>
    <property type="match status" value="1"/>
</dbReference>
<dbReference type="GO" id="GO:0051231">
    <property type="term" value="P:spindle elongation"/>
    <property type="evidence" value="ECO:0007669"/>
    <property type="project" value="TreeGrafter"/>
</dbReference>
<evidence type="ECO:0000256" key="7">
    <source>
        <dbReference type="PROSITE-ProRule" id="PRU00283"/>
    </source>
</evidence>
<keyword evidence="2" id="KW-0963">Cytoplasm</keyword>
<keyword evidence="4 7" id="KW-0067">ATP-binding</keyword>
<keyword evidence="5 8" id="KW-0175">Coiled coil</keyword>
<dbReference type="GO" id="GO:0005875">
    <property type="term" value="C:microtubule associated complex"/>
    <property type="evidence" value="ECO:0007669"/>
    <property type="project" value="TreeGrafter"/>
</dbReference>
<feature type="binding site" evidence="7">
    <location>
        <begin position="88"/>
        <end position="95"/>
    </location>
    <ligand>
        <name>ATP</name>
        <dbReference type="ChEBI" id="CHEBI:30616"/>
    </ligand>
</feature>
<dbReference type="GO" id="GO:0007018">
    <property type="term" value="P:microtubule-based movement"/>
    <property type="evidence" value="ECO:0007669"/>
    <property type="project" value="InterPro"/>
</dbReference>
<dbReference type="PANTHER" id="PTHR47969:SF15">
    <property type="entry name" value="CHROMOSOME-ASSOCIATED KINESIN KIF4A-RELATED"/>
    <property type="match status" value="1"/>
</dbReference>
<dbReference type="InterPro" id="IPR019821">
    <property type="entry name" value="Kinesin_motor_CS"/>
</dbReference>
<gene>
    <name evidence="11" type="ORF">DIABBA_LOCUS6587</name>
</gene>
<comment type="similarity">
    <text evidence="7">Belongs to the TRAFAC class myosin-kinesin ATPase superfamily. Kinesin family.</text>
</comment>
<dbReference type="InterPro" id="IPR027417">
    <property type="entry name" value="P-loop_NTPase"/>
</dbReference>
<evidence type="ECO:0000256" key="5">
    <source>
        <dbReference type="ARBA" id="ARBA00023054"/>
    </source>
</evidence>
<dbReference type="SMART" id="SM00129">
    <property type="entry name" value="KISc"/>
    <property type="match status" value="1"/>
</dbReference>
<dbReference type="InterPro" id="IPR027640">
    <property type="entry name" value="Kinesin-like_fam"/>
</dbReference>
<dbReference type="SUPFAM" id="SSF52540">
    <property type="entry name" value="P-loop containing nucleoside triphosphate hydrolases"/>
    <property type="match status" value="1"/>
</dbReference>
<evidence type="ECO:0000313" key="12">
    <source>
        <dbReference type="Proteomes" id="UP001153709"/>
    </source>
</evidence>
<dbReference type="PROSITE" id="PS50067">
    <property type="entry name" value="KINESIN_MOTOR_2"/>
    <property type="match status" value="1"/>
</dbReference>
<evidence type="ECO:0000256" key="3">
    <source>
        <dbReference type="ARBA" id="ARBA00022741"/>
    </source>
</evidence>
<name>A0A9N9SYB0_DIABA</name>
<dbReference type="PANTHER" id="PTHR47969">
    <property type="entry name" value="CHROMOSOME-ASSOCIATED KINESIN KIF4A-RELATED"/>
    <property type="match status" value="1"/>
</dbReference>
<dbReference type="GO" id="GO:0008017">
    <property type="term" value="F:microtubule binding"/>
    <property type="evidence" value="ECO:0007669"/>
    <property type="project" value="InterPro"/>
</dbReference>
<evidence type="ECO:0000256" key="8">
    <source>
        <dbReference type="SAM" id="Coils"/>
    </source>
</evidence>
<keyword evidence="7" id="KW-0505">Motor protein</keyword>
<feature type="coiled-coil region" evidence="8">
    <location>
        <begin position="376"/>
        <end position="424"/>
    </location>
</feature>
<dbReference type="GO" id="GO:0005524">
    <property type="term" value="F:ATP binding"/>
    <property type="evidence" value="ECO:0007669"/>
    <property type="project" value="UniProtKB-UniRule"/>
</dbReference>
<feature type="compositionally biased region" description="Basic and acidic residues" evidence="9">
    <location>
        <begin position="958"/>
        <end position="972"/>
    </location>
</feature>
<dbReference type="EMBL" id="OU898279">
    <property type="protein sequence ID" value="CAG9833169.1"/>
    <property type="molecule type" value="Genomic_DNA"/>
</dbReference>
<dbReference type="InterPro" id="IPR036961">
    <property type="entry name" value="Kinesin_motor_dom_sf"/>
</dbReference>
<feature type="coiled-coil region" evidence="8">
    <location>
        <begin position="736"/>
        <end position="763"/>
    </location>
</feature>
<dbReference type="GO" id="GO:0003777">
    <property type="term" value="F:microtubule motor activity"/>
    <property type="evidence" value="ECO:0007669"/>
    <property type="project" value="InterPro"/>
</dbReference>
<evidence type="ECO:0000256" key="9">
    <source>
        <dbReference type="SAM" id="MobiDB-lite"/>
    </source>
</evidence>
<sequence length="1120" mass="127945">MADNTSVRVAVRVRPLVPTELSRGCKEILDVIRENDQIIIKNIDKDKAYTFNYVLGTHSVQGELYERCVQPLMGNLFKGYNVTILAYGQTGSGKTHTMGTAYTEHGDMGVIPRAVNEIFDFVKENFSYDFSITISFMELYQEVLYDLLSDKLREQCILEIREDPTKGIHIPNLTEVDVKSVKSVLEILQKGTTRRATSATAMNAHSSRSHAIVTINISMNNKENCHENKQAKLHLVDLAGSERPKKTGAIGNTFKEGVNINKGLFVLGNVISSLGDEKSQNGFIPYRDSNLTRLLKDSLGGNSITLMIACVSPADYNLEETISTLRYADRAKKIKNKPIVNQDPQAAEINMLKKTIQQLRLQILGQGGPAIGTQELESIKKENIDLKTKKRDLSLQLAAALFNNTNLHEKIIILQNANESLNKKLVGLKDICDITLNSYSVGLETNNQDLLKENLINLQQIKEQFAQINNDQKQTDNEIANHEHNKPSMKDFAEGANEQSEDIQEKQESHTNRQFNLNVQLTEIEKQLNIKENLAKELISANYVVDYQAMAENEAKIAQLEKEKEELQQMLKNIGNSGKLSEQRRKRVQDLEHQLFELKKKVQEQNQLIKTKARDEERIKVLNKEILEMKQTKVKLVKTMREETDKFRQWKIQKERECIRLKQQDIKKECEIARMKVIHSKQQNVFKRRVEEAEAINRRLKLALSVKQQAQESRNAGKAERIEPWLKQEFDLYVNLLEAETTLKVLLEDRATLQHQLDEMKNNSDANSTDCKSIEDDLELRSVQIQDLQQKLLDSNEDTKAKTRIDKFQTMGEAKYGIKFLFAKAAEVVKEKVSLQIKLTELQELYNDTQEKLKCQGEEAEQMRQEYQEKIASLLTQINGSGDSIAKEEALQKQIEELEIKNEELTEKLRDVFAISKTAPATPAVSEEKSSTAEMNATFLLKPPDVNYVYATPPSELQKSRDKNLLKPEPIRFDDNSLGEDDVFGIDDDDIENDPDWRKTPLGKRILEEKQKLQKTSLKFSDERPSKRSSEGGCTCKTYCKDGRCGCRKMGKTCEGSCKCNENICENREKSENSSLKESGDDDFKRPRSVDLQVECRKIDLSLNVRRRKASAVKHMWFHS</sequence>
<keyword evidence="12" id="KW-1185">Reference proteome</keyword>
<dbReference type="Gene3D" id="3.40.850.10">
    <property type="entry name" value="Kinesin motor domain"/>
    <property type="match status" value="1"/>
</dbReference>
<dbReference type="OrthoDB" id="3176171at2759"/>
<reference evidence="11" key="1">
    <citation type="submission" date="2022-01" db="EMBL/GenBank/DDBJ databases">
        <authorList>
            <person name="King R."/>
        </authorList>
    </citation>
    <scope>NUCLEOTIDE SEQUENCE</scope>
</reference>
<evidence type="ECO:0000259" key="10">
    <source>
        <dbReference type="PROSITE" id="PS50067"/>
    </source>
</evidence>
<keyword evidence="6" id="KW-0206">Cytoskeleton</keyword>
<protein>
    <recommendedName>
        <fullName evidence="10">Kinesin motor domain-containing protein</fullName>
    </recommendedName>
</protein>
<evidence type="ECO:0000256" key="4">
    <source>
        <dbReference type="ARBA" id="ARBA00022840"/>
    </source>
</evidence>
<organism evidence="11 12">
    <name type="scientific">Diabrotica balteata</name>
    <name type="common">Banded cucumber beetle</name>
    <dbReference type="NCBI Taxonomy" id="107213"/>
    <lineage>
        <taxon>Eukaryota</taxon>
        <taxon>Metazoa</taxon>
        <taxon>Ecdysozoa</taxon>
        <taxon>Arthropoda</taxon>
        <taxon>Hexapoda</taxon>
        <taxon>Insecta</taxon>
        <taxon>Pterygota</taxon>
        <taxon>Neoptera</taxon>
        <taxon>Endopterygota</taxon>
        <taxon>Coleoptera</taxon>
        <taxon>Polyphaga</taxon>
        <taxon>Cucujiformia</taxon>
        <taxon>Chrysomeloidea</taxon>
        <taxon>Chrysomelidae</taxon>
        <taxon>Galerucinae</taxon>
        <taxon>Diabroticina</taxon>
        <taxon>Diabroticites</taxon>
        <taxon>Diabrotica</taxon>
    </lineage>
</organism>
<dbReference type="InterPro" id="IPR001752">
    <property type="entry name" value="Kinesin_motor_dom"/>
</dbReference>
<feature type="region of interest" description="Disordered" evidence="9">
    <location>
        <begin position="953"/>
        <end position="972"/>
    </location>
</feature>
<dbReference type="PROSITE" id="PS00411">
    <property type="entry name" value="KINESIN_MOTOR_1"/>
    <property type="match status" value="1"/>
</dbReference>
<dbReference type="Pfam" id="PF25764">
    <property type="entry name" value="KIF21A_4th"/>
    <property type="match status" value="1"/>
</dbReference>
<evidence type="ECO:0000256" key="1">
    <source>
        <dbReference type="ARBA" id="ARBA00004245"/>
    </source>
</evidence>
<feature type="domain" description="Kinesin motor" evidence="10">
    <location>
        <begin position="6"/>
        <end position="334"/>
    </location>
</feature>
<evidence type="ECO:0000256" key="6">
    <source>
        <dbReference type="ARBA" id="ARBA00023212"/>
    </source>
</evidence>
<dbReference type="AlphaFoldDB" id="A0A9N9SYB0"/>
<keyword evidence="3 7" id="KW-0547">Nucleotide-binding</keyword>
<feature type="region of interest" description="Disordered" evidence="9">
    <location>
        <begin position="483"/>
        <end position="510"/>
    </location>
</feature>
<evidence type="ECO:0000313" key="11">
    <source>
        <dbReference type="EMBL" id="CAG9833169.1"/>
    </source>
</evidence>
<proteinExistence type="inferred from homology"/>
<dbReference type="FunFam" id="3.40.850.10:FF:000082">
    <property type="entry name" value="OSM3-like kinesin"/>
    <property type="match status" value="1"/>
</dbReference>
<dbReference type="PRINTS" id="PR00380">
    <property type="entry name" value="KINESINHEAVY"/>
</dbReference>
<dbReference type="GO" id="GO:0007052">
    <property type="term" value="P:mitotic spindle organization"/>
    <property type="evidence" value="ECO:0007669"/>
    <property type="project" value="TreeGrafter"/>
</dbReference>